<sequence length="265" mass="29922">MAASNSEVQNRSLYEKEDVNNAQNGFLLSPMEITKKVIDFKATDLPECEGLYAVVLENCFTEAECQRLIEMAEQSSGGVWEEAMVNIGGGRQMTIKDTRDCGRIIWDDADMVDRIWKRVVGHVPEILSLKDQPRISGYGPIRRKEFLQMSRLNERMRFLKYGAGQYFRPHMDGAYVTPDGKEISFFTLHLYLNENPNGGGATTFHSLNTNGEFNVVPKPGRVLIFQHRSLLHSGADVTAGTKYTLRTDLMYKKVDPDAENWGAST</sequence>
<dbReference type="SMART" id="SM00702">
    <property type="entry name" value="P4Hc"/>
    <property type="match status" value="1"/>
</dbReference>
<evidence type="ECO:0000256" key="2">
    <source>
        <dbReference type="ARBA" id="ARBA00022723"/>
    </source>
</evidence>
<proteinExistence type="predicted"/>
<dbReference type="EMBL" id="JBEFKJ010000007">
    <property type="protein sequence ID" value="KAL2045185.1"/>
    <property type="molecule type" value="Genomic_DNA"/>
</dbReference>
<feature type="domain" description="Fe2OG dioxygenase" evidence="6">
    <location>
        <begin position="152"/>
        <end position="251"/>
    </location>
</feature>
<dbReference type="Proteomes" id="UP001590950">
    <property type="component" value="Unassembled WGS sequence"/>
</dbReference>
<accession>A0ABR4AHG2</accession>
<evidence type="ECO:0000313" key="7">
    <source>
        <dbReference type="EMBL" id="KAL2045185.1"/>
    </source>
</evidence>
<evidence type="ECO:0000259" key="6">
    <source>
        <dbReference type="PROSITE" id="PS51471"/>
    </source>
</evidence>
<comment type="cofactor">
    <cofactor evidence="1">
        <name>L-ascorbate</name>
        <dbReference type="ChEBI" id="CHEBI:38290"/>
    </cofactor>
</comment>
<gene>
    <name evidence="7" type="ORF">N7G274_002267</name>
</gene>
<dbReference type="SUPFAM" id="SSF51197">
    <property type="entry name" value="Clavaminate synthase-like"/>
    <property type="match status" value="1"/>
</dbReference>
<keyword evidence="3" id="KW-0223">Dioxygenase</keyword>
<keyword evidence="5" id="KW-0408">Iron</keyword>
<protein>
    <recommendedName>
        <fullName evidence="6">Fe2OG dioxygenase domain-containing protein</fullName>
    </recommendedName>
</protein>
<dbReference type="InterPro" id="IPR044862">
    <property type="entry name" value="Pro_4_hyd_alph_FE2OG_OXY"/>
</dbReference>
<evidence type="ECO:0000256" key="4">
    <source>
        <dbReference type="ARBA" id="ARBA00023002"/>
    </source>
</evidence>
<dbReference type="InterPro" id="IPR045054">
    <property type="entry name" value="P4HA-like"/>
</dbReference>
<organism evidence="7 8">
    <name type="scientific">Stereocaulon virgatum</name>
    <dbReference type="NCBI Taxonomy" id="373712"/>
    <lineage>
        <taxon>Eukaryota</taxon>
        <taxon>Fungi</taxon>
        <taxon>Dikarya</taxon>
        <taxon>Ascomycota</taxon>
        <taxon>Pezizomycotina</taxon>
        <taxon>Lecanoromycetes</taxon>
        <taxon>OSLEUM clade</taxon>
        <taxon>Lecanoromycetidae</taxon>
        <taxon>Lecanorales</taxon>
        <taxon>Lecanorineae</taxon>
        <taxon>Stereocaulaceae</taxon>
        <taxon>Stereocaulon</taxon>
    </lineage>
</organism>
<keyword evidence="4" id="KW-0560">Oxidoreductase</keyword>
<evidence type="ECO:0000313" key="8">
    <source>
        <dbReference type="Proteomes" id="UP001590950"/>
    </source>
</evidence>
<evidence type="ECO:0000256" key="5">
    <source>
        <dbReference type="ARBA" id="ARBA00023004"/>
    </source>
</evidence>
<keyword evidence="2" id="KW-0479">Metal-binding</keyword>
<dbReference type="PANTHER" id="PTHR10869">
    <property type="entry name" value="PROLYL 4-HYDROXYLASE ALPHA SUBUNIT"/>
    <property type="match status" value="1"/>
</dbReference>
<keyword evidence="8" id="KW-1185">Reference proteome</keyword>
<dbReference type="InterPro" id="IPR006620">
    <property type="entry name" value="Pro_4_hyd_alph"/>
</dbReference>
<dbReference type="PANTHER" id="PTHR10869:SF241">
    <property type="entry name" value="FE2OG DIOXYGENASE DOMAIN-CONTAINING PROTEIN"/>
    <property type="match status" value="1"/>
</dbReference>
<evidence type="ECO:0000256" key="1">
    <source>
        <dbReference type="ARBA" id="ARBA00001961"/>
    </source>
</evidence>
<dbReference type="Pfam" id="PF13640">
    <property type="entry name" value="2OG-FeII_Oxy_3"/>
    <property type="match status" value="1"/>
</dbReference>
<dbReference type="Gene3D" id="2.60.120.620">
    <property type="entry name" value="q2cbj1_9rhob like domain"/>
    <property type="match status" value="1"/>
</dbReference>
<name>A0ABR4AHG2_9LECA</name>
<reference evidence="7 8" key="1">
    <citation type="submission" date="2024-09" db="EMBL/GenBank/DDBJ databases">
        <title>Rethinking Asexuality: The Enigmatic Case of Functional Sexual Genes in Lepraria (Stereocaulaceae).</title>
        <authorList>
            <person name="Doellman M."/>
            <person name="Sun Y."/>
            <person name="Barcenas-Pena A."/>
            <person name="Lumbsch H.T."/>
            <person name="Grewe F."/>
        </authorList>
    </citation>
    <scope>NUCLEOTIDE SEQUENCE [LARGE SCALE GENOMIC DNA]</scope>
    <source>
        <strain evidence="7 8">Mercado 3170</strain>
    </source>
</reference>
<dbReference type="InterPro" id="IPR005123">
    <property type="entry name" value="Oxoglu/Fe-dep_dioxygenase_dom"/>
</dbReference>
<evidence type="ECO:0000256" key="3">
    <source>
        <dbReference type="ARBA" id="ARBA00022964"/>
    </source>
</evidence>
<comment type="caution">
    <text evidence="7">The sequence shown here is derived from an EMBL/GenBank/DDBJ whole genome shotgun (WGS) entry which is preliminary data.</text>
</comment>
<dbReference type="PROSITE" id="PS51471">
    <property type="entry name" value="FE2OG_OXY"/>
    <property type="match status" value="1"/>
</dbReference>